<organism evidence="3 4">
    <name type="scientific">Operophtera brumata</name>
    <name type="common">Winter moth</name>
    <name type="synonym">Phalaena brumata</name>
    <dbReference type="NCBI Taxonomy" id="104452"/>
    <lineage>
        <taxon>Eukaryota</taxon>
        <taxon>Metazoa</taxon>
        <taxon>Ecdysozoa</taxon>
        <taxon>Arthropoda</taxon>
        <taxon>Hexapoda</taxon>
        <taxon>Insecta</taxon>
        <taxon>Pterygota</taxon>
        <taxon>Neoptera</taxon>
        <taxon>Endopterygota</taxon>
        <taxon>Lepidoptera</taxon>
        <taxon>Glossata</taxon>
        <taxon>Ditrysia</taxon>
        <taxon>Geometroidea</taxon>
        <taxon>Geometridae</taxon>
        <taxon>Larentiinae</taxon>
        <taxon>Operophtera</taxon>
    </lineage>
</organism>
<dbReference type="PRINTS" id="PR00080">
    <property type="entry name" value="SDRFAMILY"/>
</dbReference>
<evidence type="ECO:0000313" key="3">
    <source>
        <dbReference type="EMBL" id="KOB67107.1"/>
    </source>
</evidence>
<feature type="signal peptide" evidence="2">
    <location>
        <begin position="1"/>
        <end position="18"/>
    </location>
</feature>
<dbReference type="PANTHER" id="PTHR43157:SF31">
    <property type="entry name" value="PHOSPHATIDYLINOSITOL-GLYCAN BIOSYNTHESIS CLASS F PROTEIN"/>
    <property type="match status" value="1"/>
</dbReference>
<feature type="chain" id="PRO_5005572904" description="Short-chain dehydrogenase" evidence="2">
    <location>
        <begin position="19"/>
        <end position="604"/>
    </location>
</feature>
<protein>
    <recommendedName>
        <fullName evidence="5">Short-chain dehydrogenase</fullName>
    </recommendedName>
</protein>
<dbReference type="EMBL" id="JTDY01005329">
    <property type="protein sequence ID" value="KOB67107.1"/>
    <property type="molecule type" value="Genomic_DNA"/>
</dbReference>
<dbReference type="PRINTS" id="PR00081">
    <property type="entry name" value="GDHRDH"/>
</dbReference>
<keyword evidence="1" id="KW-0560">Oxidoreductase</keyword>
<reference evidence="3 4" key="1">
    <citation type="journal article" date="2015" name="Genome Biol. Evol.">
        <title>The genome of winter moth (Operophtera brumata) provides a genomic perspective on sexual dimorphism and phenology.</title>
        <authorList>
            <person name="Derks M.F."/>
            <person name="Smit S."/>
            <person name="Salis L."/>
            <person name="Schijlen E."/>
            <person name="Bossers A."/>
            <person name="Mateman C."/>
            <person name="Pijl A.S."/>
            <person name="de Ridder D."/>
            <person name="Groenen M.A."/>
            <person name="Visser M.E."/>
            <person name="Megens H.J."/>
        </authorList>
    </citation>
    <scope>NUCLEOTIDE SEQUENCE [LARGE SCALE GENOMIC DNA]</scope>
    <source>
        <strain evidence="3">WM2013NL</strain>
        <tissue evidence="3">Head and thorax</tissue>
    </source>
</reference>
<comment type="caution">
    <text evidence="3">The sequence shown here is derived from an EMBL/GenBank/DDBJ whole genome shotgun (WGS) entry which is preliminary data.</text>
</comment>
<evidence type="ECO:0000256" key="1">
    <source>
        <dbReference type="ARBA" id="ARBA00023002"/>
    </source>
</evidence>
<dbReference type="STRING" id="104452.A0A0L7KV18"/>
<dbReference type="Pfam" id="PF00106">
    <property type="entry name" value="adh_short"/>
    <property type="match status" value="2"/>
</dbReference>
<evidence type="ECO:0008006" key="5">
    <source>
        <dbReference type="Google" id="ProtNLM"/>
    </source>
</evidence>
<dbReference type="GO" id="GO:0016491">
    <property type="term" value="F:oxidoreductase activity"/>
    <property type="evidence" value="ECO:0007669"/>
    <property type="project" value="UniProtKB-KW"/>
</dbReference>
<accession>A0A0L7KV18</accession>
<dbReference type="SUPFAM" id="SSF51735">
    <property type="entry name" value="NAD(P)-binding Rossmann-fold domains"/>
    <property type="match status" value="2"/>
</dbReference>
<sequence>MLLMLVLLILIAVIAVKAYLKLTLGVNKSSKHLVGKVVIVTGGNAGIGFETAKDLADRGARVIIACRNEGRGTKARDQIITATGNQDVQYRNLDLASLTSVRKFADEVNNTENRLDILINNAGVAEGNNVKTEDGLQLGMQINHFGPFLLTNLLLPKLKASVPSRIINVSSLGYRAGVVDFQNLNMEKETDETFSFFKLYANTKLCNIYMTVELDRQLKGTGVTVNCLHPGAVDTNILDGLEKPWVKYLYKPVFRFLSRTSWEGAQTSIYLAVSPDVSDVSGRYFSDCSEQKLTKVARDPEIARKLWEVSERLVKLHKHLVGKVVIVTGGNAGIGYETAKDLADRGAKVIIGCRDEGRGTTARDKIITVTGNKDVYYRKLDLASFASIRIFADEIIKTEKQLDILINNAGVLEAKNVKSEDGLCLGMQINHFGPFLLTNLLLPLLKSSAPSRIISVSSTAHRFGKIDFDNLNLEKETDKSFSMMKMYSNSKLCNVLMTAELARMLQGTGVTANCLHPGAVKTSITNGMANDKPWIKYLSILSLLSRTAWEGAQTPIYLAVSPEVSSVSGSYFAECRVYNTTKTANDAGLAKKLWEVSERLVKLK</sequence>
<dbReference type="Proteomes" id="UP000037510">
    <property type="component" value="Unassembled WGS sequence"/>
</dbReference>
<gene>
    <name evidence="3" type="ORF">OBRU01_20262</name>
</gene>
<dbReference type="InterPro" id="IPR036291">
    <property type="entry name" value="NAD(P)-bd_dom_sf"/>
</dbReference>
<dbReference type="AlphaFoldDB" id="A0A0L7KV18"/>
<keyword evidence="2" id="KW-0732">Signal</keyword>
<dbReference type="CDD" id="cd05327">
    <property type="entry name" value="retinol-DH_like_SDR_c_like"/>
    <property type="match status" value="2"/>
</dbReference>
<dbReference type="Gene3D" id="3.40.50.720">
    <property type="entry name" value="NAD(P)-binding Rossmann-like Domain"/>
    <property type="match status" value="2"/>
</dbReference>
<keyword evidence="4" id="KW-1185">Reference proteome</keyword>
<proteinExistence type="predicted"/>
<dbReference type="InterPro" id="IPR002347">
    <property type="entry name" value="SDR_fam"/>
</dbReference>
<evidence type="ECO:0000313" key="4">
    <source>
        <dbReference type="Proteomes" id="UP000037510"/>
    </source>
</evidence>
<dbReference type="PANTHER" id="PTHR43157">
    <property type="entry name" value="PHOSPHATIDYLINOSITOL-GLYCAN BIOSYNTHESIS CLASS F PROTEIN-RELATED"/>
    <property type="match status" value="1"/>
</dbReference>
<evidence type="ECO:0000256" key="2">
    <source>
        <dbReference type="SAM" id="SignalP"/>
    </source>
</evidence>
<name>A0A0L7KV18_OPEBR</name>